<keyword evidence="2" id="KW-1133">Transmembrane helix</keyword>
<sequence>MTTQQQRLGQDDPEQSGSEVATRTWPREEDERWAARFRLRLLLRHDPPDGLDDQVVDEVYEAVTESGRSAHELFGDADDFAAQVAAERIDDAYRSRRDMHGITPGEGFRGGLLVLGAVGVLLSLHGWFSSGLEFTIGWPALAGTPLIGTVVLLTVVALTLRTAGRPRGAWTAIVGAVVMVPVAALAIASLPDGPLFSAPAPVVVALFALPAVIGWLLPEERVSRWFNGPEAAHHDDEAWLRRLDGVLRGAYGLSSRQAQAHVEEARAHLAASGGEAHEQFGPPQVYALRLADGPGASRRAARRKLRSGLLFLPVVAIALSVVIDDPDPGSLSTWVLPAAALLWAWSLWSHYRDTRSP</sequence>
<feature type="transmembrane region" description="Helical" evidence="2">
    <location>
        <begin position="172"/>
        <end position="190"/>
    </location>
</feature>
<dbReference type="Proteomes" id="UP000621510">
    <property type="component" value="Unassembled WGS sequence"/>
</dbReference>
<reference evidence="3 4" key="1">
    <citation type="submission" date="2021-01" db="EMBL/GenBank/DDBJ databases">
        <title>WGS of actinomycetes isolated from Thailand.</title>
        <authorList>
            <person name="Thawai C."/>
        </authorList>
    </citation>
    <scope>NUCLEOTIDE SEQUENCE [LARGE SCALE GENOMIC DNA]</scope>
    <source>
        <strain evidence="3 4">CA3R110</strain>
    </source>
</reference>
<dbReference type="RefSeq" id="WP_201858405.1">
    <property type="nucleotide sequence ID" value="NZ_JAERRG010000059.1"/>
</dbReference>
<comment type="caution">
    <text evidence="3">The sequence shown here is derived from an EMBL/GenBank/DDBJ whole genome shotgun (WGS) entry which is preliminary data.</text>
</comment>
<proteinExistence type="predicted"/>
<keyword evidence="2" id="KW-0472">Membrane</keyword>
<evidence type="ECO:0000256" key="1">
    <source>
        <dbReference type="SAM" id="MobiDB-lite"/>
    </source>
</evidence>
<organism evidence="3 4">
    <name type="scientific">Streptomyces endocoffeicus</name>
    <dbReference type="NCBI Taxonomy" id="2898945"/>
    <lineage>
        <taxon>Bacteria</taxon>
        <taxon>Bacillati</taxon>
        <taxon>Actinomycetota</taxon>
        <taxon>Actinomycetes</taxon>
        <taxon>Kitasatosporales</taxon>
        <taxon>Streptomycetaceae</taxon>
        <taxon>Streptomyces</taxon>
    </lineage>
</organism>
<feature type="transmembrane region" description="Helical" evidence="2">
    <location>
        <begin position="305"/>
        <end position="323"/>
    </location>
</feature>
<keyword evidence="2" id="KW-0812">Transmembrane</keyword>
<keyword evidence="4" id="KW-1185">Reference proteome</keyword>
<feature type="transmembrane region" description="Helical" evidence="2">
    <location>
        <begin position="329"/>
        <end position="348"/>
    </location>
</feature>
<feature type="transmembrane region" description="Helical" evidence="2">
    <location>
        <begin position="107"/>
        <end position="128"/>
    </location>
</feature>
<accession>A0ABS1Q7K8</accession>
<evidence type="ECO:0000256" key="2">
    <source>
        <dbReference type="SAM" id="Phobius"/>
    </source>
</evidence>
<gene>
    <name evidence="3" type="ORF">JK364_51575</name>
</gene>
<feature type="region of interest" description="Disordered" evidence="1">
    <location>
        <begin position="1"/>
        <end position="26"/>
    </location>
</feature>
<evidence type="ECO:0000313" key="3">
    <source>
        <dbReference type="EMBL" id="MBL1120649.1"/>
    </source>
</evidence>
<evidence type="ECO:0000313" key="4">
    <source>
        <dbReference type="Proteomes" id="UP000621510"/>
    </source>
</evidence>
<dbReference type="EMBL" id="JAERRG010000059">
    <property type="protein sequence ID" value="MBL1120649.1"/>
    <property type="molecule type" value="Genomic_DNA"/>
</dbReference>
<name>A0ABS1Q7K8_9ACTN</name>
<protein>
    <recommendedName>
        <fullName evidence="5">Integral membrane protein</fullName>
    </recommendedName>
</protein>
<evidence type="ECO:0008006" key="5">
    <source>
        <dbReference type="Google" id="ProtNLM"/>
    </source>
</evidence>
<feature type="transmembrane region" description="Helical" evidence="2">
    <location>
        <begin position="140"/>
        <end position="160"/>
    </location>
</feature>
<feature type="transmembrane region" description="Helical" evidence="2">
    <location>
        <begin position="196"/>
        <end position="217"/>
    </location>
</feature>